<gene>
    <name evidence="2" type="ORF">CEJ86_31490</name>
</gene>
<reference evidence="2 3" key="1">
    <citation type="submission" date="2017-06" db="EMBL/GenBank/DDBJ databases">
        <title>Ensifer strains isolated from leguminous trees and herbs display diverse denitrification phenotypes with some acting as strong N2O sinks.</title>
        <authorList>
            <person name="Woliy K."/>
            <person name="Mania D."/>
            <person name="Bakken L.R."/>
            <person name="Frostegard A."/>
        </authorList>
    </citation>
    <scope>NUCLEOTIDE SEQUENCE [LARGE SCALE GENOMIC DNA]</scope>
    <source>
        <strain evidence="2 3">AC50a</strain>
    </source>
</reference>
<comment type="caution">
    <text evidence="2">The sequence shown here is derived from an EMBL/GenBank/DDBJ whole genome shotgun (WGS) entry which is preliminary data.</text>
</comment>
<dbReference type="Proteomes" id="UP000231987">
    <property type="component" value="Unassembled WGS sequence"/>
</dbReference>
<feature type="domain" description="YjiS-like" evidence="1">
    <location>
        <begin position="7"/>
        <end position="41"/>
    </location>
</feature>
<dbReference type="EMBL" id="NJGD01000031">
    <property type="protein sequence ID" value="PJR09275.1"/>
    <property type="molecule type" value="Genomic_DNA"/>
</dbReference>
<accession>A0A2J0YTI9</accession>
<evidence type="ECO:0000313" key="2">
    <source>
        <dbReference type="EMBL" id="PJR09275.1"/>
    </source>
</evidence>
<name>A0A2J0YTI9_RHIML</name>
<evidence type="ECO:0000313" key="3">
    <source>
        <dbReference type="Proteomes" id="UP000231987"/>
    </source>
</evidence>
<dbReference type="InterPro" id="IPR009506">
    <property type="entry name" value="YjiS-like"/>
</dbReference>
<proteinExistence type="predicted"/>
<sequence>MYLTSVLSKIRAHRRYRRTLRAFTQLNDHLLEDVGISRNEIDVIARRQYDQ</sequence>
<protein>
    <recommendedName>
        <fullName evidence="1">YjiS-like domain-containing protein</fullName>
    </recommendedName>
</protein>
<evidence type="ECO:0000259" key="1">
    <source>
        <dbReference type="Pfam" id="PF06568"/>
    </source>
</evidence>
<dbReference type="Pfam" id="PF06568">
    <property type="entry name" value="YjiS-like"/>
    <property type="match status" value="1"/>
</dbReference>
<dbReference type="AlphaFoldDB" id="A0A2J0YTI9"/>
<dbReference type="RefSeq" id="WP_100674904.1">
    <property type="nucleotide sequence ID" value="NZ_NJGD01000031.1"/>
</dbReference>
<organism evidence="2 3">
    <name type="scientific">Rhizobium meliloti</name>
    <name type="common">Ensifer meliloti</name>
    <name type="synonym">Sinorhizobium meliloti</name>
    <dbReference type="NCBI Taxonomy" id="382"/>
    <lineage>
        <taxon>Bacteria</taxon>
        <taxon>Pseudomonadati</taxon>
        <taxon>Pseudomonadota</taxon>
        <taxon>Alphaproteobacteria</taxon>
        <taxon>Hyphomicrobiales</taxon>
        <taxon>Rhizobiaceae</taxon>
        <taxon>Sinorhizobium/Ensifer group</taxon>
        <taxon>Sinorhizobium</taxon>
    </lineage>
</organism>